<comment type="caution">
    <text evidence="2">The sequence shown here is derived from an EMBL/GenBank/DDBJ whole genome shotgun (WGS) entry which is preliminary data.</text>
</comment>
<dbReference type="AlphaFoldDB" id="A0A8J3CGN2"/>
<dbReference type="EMBL" id="BMZG01000003">
    <property type="protein sequence ID" value="GHA69244.1"/>
    <property type="molecule type" value="Genomic_DNA"/>
</dbReference>
<protein>
    <submittedName>
        <fullName evidence="2">ABC transporter permease</fullName>
    </submittedName>
</protein>
<keyword evidence="1" id="KW-0812">Transmembrane</keyword>
<feature type="transmembrane region" description="Helical" evidence="1">
    <location>
        <begin position="38"/>
        <end position="58"/>
    </location>
</feature>
<dbReference type="PIRSF" id="PIRSF037394">
    <property type="entry name" value="ABC_thiamine-permease_YkoE_prd"/>
    <property type="match status" value="1"/>
</dbReference>
<organism evidence="2 3">
    <name type="scientific">Formosimonas limnophila</name>
    <dbReference type="NCBI Taxonomy" id="1384487"/>
    <lineage>
        <taxon>Bacteria</taxon>
        <taxon>Pseudomonadati</taxon>
        <taxon>Pseudomonadota</taxon>
        <taxon>Betaproteobacteria</taxon>
        <taxon>Burkholderiales</taxon>
        <taxon>Burkholderiaceae</taxon>
        <taxon>Formosimonas</taxon>
    </lineage>
</organism>
<reference evidence="2" key="2">
    <citation type="submission" date="2020-09" db="EMBL/GenBank/DDBJ databases">
        <authorList>
            <person name="Sun Q."/>
            <person name="Kim S."/>
        </authorList>
    </citation>
    <scope>NUCLEOTIDE SEQUENCE</scope>
    <source>
        <strain evidence="2">KCTC 32501</strain>
    </source>
</reference>
<evidence type="ECO:0000313" key="2">
    <source>
        <dbReference type="EMBL" id="GHA69244.1"/>
    </source>
</evidence>
<feature type="transmembrane region" description="Helical" evidence="1">
    <location>
        <begin position="144"/>
        <end position="162"/>
    </location>
</feature>
<evidence type="ECO:0000313" key="3">
    <source>
        <dbReference type="Proteomes" id="UP000614287"/>
    </source>
</evidence>
<evidence type="ECO:0000256" key="1">
    <source>
        <dbReference type="SAM" id="Phobius"/>
    </source>
</evidence>
<dbReference type="InterPro" id="IPR017195">
    <property type="entry name" value="ABC_thiamin-permease_prd"/>
</dbReference>
<feature type="transmembrane region" description="Helical" evidence="1">
    <location>
        <begin position="94"/>
        <end position="111"/>
    </location>
</feature>
<feature type="transmembrane region" description="Helical" evidence="1">
    <location>
        <begin position="70"/>
        <end position="87"/>
    </location>
</feature>
<proteinExistence type="predicted"/>
<sequence length="216" mass="23614">MTNPYSSPQSNLASTEPAVYTESRSIVQLFRSITLQEWVTCAVIAAALGVAYWAWTLVYELVKPALKPFGLKYLTSGLWILASVFLGDLIRKPGIALFASIVAAFVEGIITQWGLSAVIYGVIQGLGAELVFALFAYRNWSMGVLALAASVSAFFSYTYDFFTSDYAQLAPCFNLIQVTAFIISAVVLAAVLSRYLSLRLLKTGLLNNFLIAKHRA</sequence>
<reference evidence="2" key="1">
    <citation type="journal article" date="2014" name="Int. J. Syst. Evol. Microbiol.">
        <title>Complete genome sequence of Corynebacterium casei LMG S-19264T (=DSM 44701T), isolated from a smear-ripened cheese.</title>
        <authorList>
            <consortium name="US DOE Joint Genome Institute (JGI-PGF)"/>
            <person name="Walter F."/>
            <person name="Albersmeier A."/>
            <person name="Kalinowski J."/>
            <person name="Ruckert C."/>
        </authorList>
    </citation>
    <scope>NUCLEOTIDE SEQUENCE</scope>
    <source>
        <strain evidence="2">KCTC 32501</strain>
    </source>
</reference>
<dbReference type="Proteomes" id="UP000614287">
    <property type="component" value="Unassembled WGS sequence"/>
</dbReference>
<name>A0A8J3CGN2_9BURK</name>
<dbReference type="Pfam" id="PF09819">
    <property type="entry name" value="ABC_cobalt"/>
    <property type="match status" value="1"/>
</dbReference>
<feature type="transmembrane region" description="Helical" evidence="1">
    <location>
        <begin position="168"/>
        <end position="192"/>
    </location>
</feature>
<keyword evidence="1" id="KW-0472">Membrane</keyword>
<gene>
    <name evidence="2" type="ORF">GCM10009007_07600</name>
</gene>
<keyword evidence="3" id="KW-1185">Reference proteome</keyword>
<feature type="transmembrane region" description="Helical" evidence="1">
    <location>
        <begin position="117"/>
        <end position="137"/>
    </location>
</feature>
<accession>A0A8J3CGN2</accession>
<dbReference type="RefSeq" id="WP_189491825.1">
    <property type="nucleotide sequence ID" value="NZ_BMZG01000003.1"/>
</dbReference>
<keyword evidence="1" id="KW-1133">Transmembrane helix</keyword>